<comment type="similarity">
    <text evidence="1 3">Belongs to the short-chain dehydrogenases/reductases (SDR) family.</text>
</comment>
<dbReference type="Proteomes" id="UP001642406">
    <property type="component" value="Unassembled WGS sequence"/>
</dbReference>
<protein>
    <recommendedName>
        <fullName evidence="6">Diacetyl reductase [(S)-acetoin forming]</fullName>
    </recommendedName>
</protein>
<evidence type="ECO:0000256" key="2">
    <source>
        <dbReference type="ARBA" id="ARBA00022857"/>
    </source>
</evidence>
<dbReference type="InterPro" id="IPR036291">
    <property type="entry name" value="NAD(P)-bd_dom_sf"/>
</dbReference>
<dbReference type="PANTHER" id="PTHR42760">
    <property type="entry name" value="SHORT-CHAIN DEHYDROGENASES/REDUCTASES FAMILY MEMBER"/>
    <property type="match status" value="1"/>
</dbReference>
<accession>A0ABP0D202</accession>
<dbReference type="PANTHER" id="PTHR42760:SF121">
    <property type="entry name" value="3-OXOACYL-(ACYL-CARRIER-PROTEIN) REDUCTASE"/>
    <property type="match status" value="1"/>
</dbReference>
<dbReference type="PRINTS" id="PR00080">
    <property type="entry name" value="SDRFAMILY"/>
</dbReference>
<dbReference type="SUPFAM" id="SSF51735">
    <property type="entry name" value="NAD(P)-binding Rossmann-fold domains"/>
    <property type="match status" value="1"/>
</dbReference>
<reference evidence="4 5" key="1">
    <citation type="submission" date="2024-01" db="EMBL/GenBank/DDBJ databases">
        <authorList>
            <person name="Allen C."/>
            <person name="Tagirdzhanova G."/>
        </authorList>
    </citation>
    <scope>NUCLEOTIDE SEQUENCE [LARGE SCALE GENOMIC DNA]</scope>
</reference>
<dbReference type="InterPro" id="IPR002347">
    <property type="entry name" value="SDR_fam"/>
</dbReference>
<dbReference type="PROSITE" id="PS00061">
    <property type="entry name" value="ADH_SHORT"/>
    <property type="match status" value="1"/>
</dbReference>
<dbReference type="Pfam" id="PF00106">
    <property type="entry name" value="adh_short"/>
    <property type="match status" value="1"/>
</dbReference>
<gene>
    <name evidence="4" type="ORF">SBRCBS47491_009869</name>
</gene>
<evidence type="ECO:0000313" key="4">
    <source>
        <dbReference type="EMBL" id="CAK7237125.1"/>
    </source>
</evidence>
<evidence type="ECO:0000256" key="3">
    <source>
        <dbReference type="RuleBase" id="RU000363"/>
    </source>
</evidence>
<proteinExistence type="inferred from homology"/>
<dbReference type="PRINTS" id="PR00081">
    <property type="entry name" value="GDHRDH"/>
</dbReference>
<organism evidence="4 5">
    <name type="scientific">Sporothrix bragantina</name>
    <dbReference type="NCBI Taxonomy" id="671064"/>
    <lineage>
        <taxon>Eukaryota</taxon>
        <taxon>Fungi</taxon>
        <taxon>Dikarya</taxon>
        <taxon>Ascomycota</taxon>
        <taxon>Pezizomycotina</taxon>
        <taxon>Sordariomycetes</taxon>
        <taxon>Sordariomycetidae</taxon>
        <taxon>Ophiostomatales</taxon>
        <taxon>Ophiostomataceae</taxon>
        <taxon>Sporothrix</taxon>
    </lineage>
</organism>
<comment type="caution">
    <text evidence="4">The sequence shown here is derived from an EMBL/GenBank/DDBJ whole genome shotgun (WGS) entry which is preliminary data.</text>
</comment>
<evidence type="ECO:0000313" key="5">
    <source>
        <dbReference type="Proteomes" id="UP001642406"/>
    </source>
</evidence>
<dbReference type="EMBL" id="CAWUHC010000175">
    <property type="protein sequence ID" value="CAK7237125.1"/>
    <property type="molecule type" value="Genomic_DNA"/>
</dbReference>
<dbReference type="InterPro" id="IPR020904">
    <property type="entry name" value="Sc_DH/Rdtase_CS"/>
</dbReference>
<dbReference type="Gene3D" id="3.40.50.720">
    <property type="entry name" value="NAD(P)-binding Rossmann-like Domain"/>
    <property type="match status" value="1"/>
</dbReference>
<evidence type="ECO:0008006" key="6">
    <source>
        <dbReference type="Google" id="ProtNLM"/>
    </source>
</evidence>
<keyword evidence="2" id="KW-0521">NADP</keyword>
<sequence length="258" mass="26960">MPTAIVTGASQGIGKAVALRLAQDGFDIALNDMATSRAGLESVGAEIISLGRRAIITTGDVSQEQDVQRIVDDAVANLGELNVMVANAGIMRMAGLLELTVEDFDRVQAVNVRGVFLCYQKAAAQMIKQGKGGRIIGACSISGYRPQPAALAYGVSKFAVRGLTQAAAQDIAKHNITVNAYCPGIVKTAMWDHIDSVFAKKLNVPPGFAFEKSVAERSAMGKPSSPEDIAGCVSFLAGKDAAMITGQSLIIDGGIQFS</sequence>
<keyword evidence="5" id="KW-1185">Reference proteome</keyword>
<name>A0ABP0D202_9PEZI</name>
<evidence type="ECO:0000256" key="1">
    <source>
        <dbReference type="ARBA" id="ARBA00006484"/>
    </source>
</evidence>